<organism evidence="3">
    <name type="scientific">Sesamum calycinum</name>
    <dbReference type="NCBI Taxonomy" id="2727403"/>
    <lineage>
        <taxon>Eukaryota</taxon>
        <taxon>Viridiplantae</taxon>
        <taxon>Streptophyta</taxon>
        <taxon>Embryophyta</taxon>
        <taxon>Tracheophyta</taxon>
        <taxon>Spermatophyta</taxon>
        <taxon>Magnoliopsida</taxon>
        <taxon>eudicotyledons</taxon>
        <taxon>Gunneridae</taxon>
        <taxon>Pentapetalae</taxon>
        <taxon>asterids</taxon>
        <taxon>lamiids</taxon>
        <taxon>Lamiales</taxon>
        <taxon>Pedaliaceae</taxon>
        <taxon>Sesamum</taxon>
    </lineage>
</organism>
<reference evidence="3" key="2">
    <citation type="journal article" date="2024" name="Plant">
        <title>Genomic evolution and insights into agronomic trait innovations of Sesamum species.</title>
        <authorList>
            <person name="Miao H."/>
            <person name="Wang L."/>
            <person name="Qu L."/>
            <person name="Liu H."/>
            <person name="Sun Y."/>
            <person name="Le M."/>
            <person name="Wang Q."/>
            <person name="Wei S."/>
            <person name="Zheng Y."/>
            <person name="Lin W."/>
            <person name="Duan Y."/>
            <person name="Cao H."/>
            <person name="Xiong S."/>
            <person name="Wang X."/>
            <person name="Wei L."/>
            <person name="Li C."/>
            <person name="Ma Q."/>
            <person name="Ju M."/>
            <person name="Zhao R."/>
            <person name="Li G."/>
            <person name="Mu C."/>
            <person name="Tian Q."/>
            <person name="Mei H."/>
            <person name="Zhang T."/>
            <person name="Gao T."/>
            <person name="Zhang H."/>
        </authorList>
    </citation>
    <scope>NUCLEOTIDE SEQUENCE</scope>
    <source>
        <strain evidence="3">KEN8</strain>
    </source>
</reference>
<dbReference type="PANTHER" id="PTHR47932">
    <property type="entry name" value="ATPASE EXPRESSION PROTEIN 3"/>
    <property type="match status" value="1"/>
</dbReference>
<dbReference type="AlphaFoldDB" id="A0AAW2PQ51"/>
<dbReference type="NCBIfam" id="TIGR00756">
    <property type="entry name" value="PPR"/>
    <property type="match status" value="4"/>
</dbReference>
<dbReference type="InterPro" id="IPR002885">
    <property type="entry name" value="PPR_rpt"/>
</dbReference>
<feature type="repeat" description="PPR" evidence="2">
    <location>
        <begin position="84"/>
        <end position="118"/>
    </location>
</feature>
<dbReference type="GO" id="GO:0005739">
    <property type="term" value="C:mitochondrion"/>
    <property type="evidence" value="ECO:0007669"/>
    <property type="project" value="TreeGrafter"/>
</dbReference>
<dbReference type="Gene3D" id="1.25.40.10">
    <property type="entry name" value="Tetratricopeptide repeat domain"/>
    <property type="match status" value="2"/>
</dbReference>
<evidence type="ECO:0000256" key="1">
    <source>
        <dbReference type="ARBA" id="ARBA00022737"/>
    </source>
</evidence>
<feature type="repeat" description="PPR" evidence="2">
    <location>
        <begin position="119"/>
        <end position="153"/>
    </location>
</feature>
<dbReference type="EMBL" id="JACGWM010000008">
    <property type="protein sequence ID" value="KAL0357123.1"/>
    <property type="molecule type" value="Genomic_DNA"/>
</dbReference>
<comment type="caution">
    <text evidence="3">The sequence shown here is derived from an EMBL/GenBank/DDBJ whole genome shotgun (WGS) entry which is preliminary data.</text>
</comment>
<gene>
    <name evidence="3" type="ORF">Scaly_1398000</name>
</gene>
<dbReference type="PANTHER" id="PTHR47932:SF14">
    <property type="entry name" value="PENTACOTRIPEPTIDE-REPEAT REGION OF PRORP DOMAIN-CONTAINING PROTEIN"/>
    <property type="match status" value="1"/>
</dbReference>
<name>A0AAW2PQ51_9LAMI</name>
<dbReference type="GO" id="GO:0000963">
    <property type="term" value="P:mitochondrial RNA processing"/>
    <property type="evidence" value="ECO:0007669"/>
    <property type="project" value="TreeGrafter"/>
</dbReference>
<sequence length="349" mass="39203">MYERMVSCGFHPDVVTFTSLINCYCRRGELEQGMKLWDEMNERKVSPNAFTFSILISSLCKENRLNEARDLLRQLNWREDIVPPPFIYNPVIDGFCKAGNIDEANEIVKQMEMKGCVHDKMTFTILILGHCMKGRMFEAIGMYNKMLSIGCAPDNITISSLISCLRKAGMAREANELQEKASSIVHLVGITFGIDLVARISVLGSGPLFSITCDKSIVHRCTFKTKVSVSIFMICFSFSAHQLLYLLAPRVLRLHLMGSVRCNTGAKRAAARFYPRYKEIEKILSCSILPRSDMCFKFQLGSLFSSMKDAADFHDTKLAFIVRGASGSDTILKVRIPHFSSSMPPDAIS</sequence>
<keyword evidence="1" id="KW-0677">Repeat</keyword>
<evidence type="ECO:0000256" key="2">
    <source>
        <dbReference type="PROSITE-ProRule" id="PRU00708"/>
    </source>
</evidence>
<accession>A0AAW2PQ51</accession>
<dbReference type="Pfam" id="PF13041">
    <property type="entry name" value="PPR_2"/>
    <property type="match status" value="2"/>
</dbReference>
<feature type="repeat" description="PPR" evidence="2">
    <location>
        <begin position="13"/>
        <end position="47"/>
    </location>
</feature>
<dbReference type="GO" id="GO:0008380">
    <property type="term" value="P:RNA splicing"/>
    <property type="evidence" value="ECO:0007669"/>
    <property type="project" value="TreeGrafter"/>
</dbReference>
<dbReference type="Pfam" id="PF01535">
    <property type="entry name" value="PPR"/>
    <property type="match status" value="1"/>
</dbReference>
<protein>
    <recommendedName>
        <fullName evidence="4">Pentatricopeptide repeat-containing protein</fullName>
    </recommendedName>
</protein>
<feature type="repeat" description="PPR" evidence="2">
    <location>
        <begin position="48"/>
        <end position="83"/>
    </location>
</feature>
<dbReference type="InterPro" id="IPR011990">
    <property type="entry name" value="TPR-like_helical_dom_sf"/>
</dbReference>
<reference evidence="3" key="1">
    <citation type="submission" date="2020-06" db="EMBL/GenBank/DDBJ databases">
        <authorList>
            <person name="Li T."/>
            <person name="Hu X."/>
            <person name="Zhang T."/>
            <person name="Song X."/>
            <person name="Zhang H."/>
            <person name="Dai N."/>
            <person name="Sheng W."/>
            <person name="Hou X."/>
            <person name="Wei L."/>
        </authorList>
    </citation>
    <scope>NUCLEOTIDE SEQUENCE</scope>
    <source>
        <strain evidence="3">KEN8</strain>
        <tissue evidence="3">Leaf</tissue>
    </source>
</reference>
<proteinExistence type="predicted"/>
<dbReference type="PROSITE" id="PS51375">
    <property type="entry name" value="PPR"/>
    <property type="match status" value="4"/>
</dbReference>
<evidence type="ECO:0000313" key="3">
    <source>
        <dbReference type="EMBL" id="KAL0357123.1"/>
    </source>
</evidence>
<evidence type="ECO:0008006" key="4">
    <source>
        <dbReference type="Google" id="ProtNLM"/>
    </source>
</evidence>
<dbReference type="GO" id="GO:0003729">
    <property type="term" value="F:mRNA binding"/>
    <property type="evidence" value="ECO:0007669"/>
    <property type="project" value="TreeGrafter"/>
</dbReference>